<protein>
    <recommendedName>
        <fullName evidence="3">ABC transporter domain-containing protein</fullName>
    </recommendedName>
</protein>
<name>A0A177E6C6_9BACT</name>
<dbReference type="PANTHER" id="PTHR43514">
    <property type="entry name" value="ABC TRANSPORTER I FAMILY MEMBER 10"/>
    <property type="match status" value="1"/>
</dbReference>
<keyword evidence="1" id="KW-0547">Nucleotide-binding</keyword>
<dbReference type="Proteomes" id="UP000076964">
    <property type="component" value="Unassembled WGS sequence"/>
</dbReference>
<dbReference type="SMART" id="SM00382">
    <property type="entry name" value="AAA"/>
    <property type="match status" value="1"/>
</dbReference>
<gene>
    <name evidence="4" type="ORF">TH606_10540</name>
</gene>
<dbReference type="AlphaFoldDB" id="A0A177E6C6"/>
<reference evidence="4 5" key="1">
    <citation type="submission" date="2016-02" db="EMBL/GenBank/DDBJ databases">
        <title>Draft genome sequence of Thermodesulfatator sp. S606.</title>
        <authorList>
            <person name="Lai Q."/>
            <person name="Cao J."/>
            <person name="Dupont S."/>
            <person name="Shao Z."/>
            <person name="Jebbar M."/>
            <person name="Alain K."/>
        </authorList>
    </citation>
    <scope>NUCLEOTIDE SEQUENCE [LARGE SCALE GENOMIC DNA]</scope>
    <source>
        <strain evidence="4 5">S606</strain>
    </source>
</reference>
<keyword evidence="2" id="KW-0067">ATP-binding</keyword>
<dbReference type="Pfam" id="PF00005">
    <property type="entry name" value="ABC_tran"/>
    <property type="match status" value="1"/>
</dbReference>
<dbReference type="STRING" id="1795632.TH606_10540"/>
<evidence type="ECO:0000259" key="3">
    <source>
        <dbReference type="PROSITE" id="PS50893"/>
    </source>
</evidence>
<evidence type="ECO:0000313" key="5">
    <source>
        <dbReference type="Proteomes" id="UP000076964"/>
    </source>
</evidence>
<dbReference type="Gene3D" id="3.40.50.300">
    <property type="entry name" value="P-loop containing nucleotide triphosphate hydrolases"/>
    <property type="match status" value="1"/>
</dbReference>
<organism evidence="4 5">
    <name type="scientific">Thermodesulfatator autotrophicus</name>
    <dbReference type="NCBI Taxonomy" id="1795632"/>
    <lineage>
        <taxon>Bacteria</taxon>
        <taxon>Pseudomonadati</taxon>
        <taxon>Thermodesulfobacteriota</taxon>
        <taxon>Thermodesulfobacteria</taxon>
        <taxon>Thermodesulfobacteriales</taxon>
        <taxon>Thermodesulfatatoraceae</taxon>
        <taxon>Thermodesulfatator</taxon>
    </lineage>
</organism>
<accession>A0A177E6C6</accession>
<dbReference type="EMBL" id="LSFI01000068">
    <property type="protein sequence ID" value="OAG26772.1"/>
    <property type="molecule type" value="Genomic_DNA"/>
</dbReference>
<dbReference type="InterPro" id="IPR017871">
    <property type="entry name" value="ABC_transporter-like_CS"/>
</dbReference>
<proteinExistence type="predicted"/>
<dbReference type="RefSeq" id="WP_068543821.1">
    <property type="nucleotide sequence ID" value="NZ_LSFI01000068.1"/>
</dbReference>
<dbReference type="OrthoDB" id="9785080at2"/>
<dbReference type="SUPFAM" id="SSF52540">
    <property type="entry name" value="P-loop containing nucleoside triphosphate hydrolases"/>
    <property type="match status" value="1"/>
</dbReference>
<evidence type="ECO:0000313" key="4">
    <source>
        <dbReference type="EMBL" id="OAG26772.1"/>
    </source>
</evidence>
<dbReference type="PROSITE" id="PS50893">
    <property type="entry name" value="ABC_TRANSPORTER_2"/>
    <property type="match status" value="1"/>
</dbReference>
<keyword evidence="5" id="KW-1185">Reference proteome</keyword>
<evidence type="ECO:0000256" key="2">
    <source>
        <dbReference type="ARBA" id="ARBA00022840"/>
    </source>
</evidence>
<comment type="caution">
    <text evidence="4">The sequence shown here is derived from an EMBL/GenBank/DDBJ whole genome shotgun (WGS) entry which is preliminary data.</text>
</comment>
<feature type="non-terminal residue" evidence="4">
    <location>
        <position position="229"/>
    </location>
</feature>
<dbReference type="InterPro" id="IPR027417">
    <property type="entry name" value="P-loop_NTPase"/>
</dbReference>
<dbReference type="GO" id="GO:0005524">
    <property type="term" value="F:ATP binding"/>
    <property type="evidence" value="ECO:0007669"/>
    <property type="project" value="UniProtKB-KW"/>
</dbReference>
<dbReference type="InterPro" id="IPR003439">
    <property type="entry name" value="ABC_transporter-like_ATP-bd"/>
</dbReference>
<dbReference type="InterPro" id="IPR003593">
    <property type="entry name" value="AAA+_ATPase"/>
</dbReference>
<dbReference type="PANTHER" id="PTHR43514:SF4">
    <property type="entry name" value="ABC TRANSPORTER I FAMILY MEMBER 10"/>
    <property type="match status" value="1"/>
</dbReference>
<feature type="domain" description="ABC transporter" evidence="3">
    <location>
        <begin position="3"/>
        <end position="228"/>
    </location>
</feature>
<dbReference type="InterPro" id="IPR050334">
    <property type="entry name" value="Molybdenum_import_ModC"/>
</dbReference>
<evidence type="ECO:0000256" key="1">
    <source>
        <dbReference type="ARBA" id="ARBA00022741"/>
    </source>
</evidence>
<dbReference type="GO" id="GO:0016887">
    <property type="term" value="F:ATP hydrolysis activity"/>
    <property type="evidence" value="ECO:0007669"/>
    <property type="project" value="InterPro"/>
</dbReference>
<sequence length="229" mass="25940">MSLKVKFSKKLSAFNIEASFSIPEGKTLVLFGPSGSGKTTLLRILAGLEIPDKGKISFKNNLWVDTDRNLFIPARKRSLAFVFQEGVLFPHLSLRKNIALTAVEKEEGEKLLRIFGLWSLRDRKPFEVSGGERQRAALVQALARKPDLLLLDEPFSALDEKNKNLVISFLKDWQRKNKTTFVLVTHQKSDGKILGHFWLEVKNGKTNLKTNLIIDGSTFYITERHCQAT</sequence>
<dbReference type="PROSITE" id="PS00211">
    <property type="entry name" value="ABC_TRANSPORTER_1"/>
    <property type="match status" value="1"/>
</dbReference>